<reference evidence="6 7" key="1">
    <citation type="submission" date="2016-07" db="EMBL/GenBank/DDBJ databases">
        <title>Pervasive Adenine N6-methylation of Active Genes in Fungi.</title>
        <authorList>
            <consortium name="DOE Joint Genome Institute"/>
            <person name="Mondo S.J."/>
            <person name="Dannebaum R.O."/>
            <person name="Kuo R.C."/>
            <person name="Labutti K."/>
            <person name="Haridas S."/>
            <person name="Kuo A."/>
            <person name="Salamov A."/>
            <person name="Ahrendt S.R."/>
            <person name="Lipzen A."/>
            <person name="Sullivan W."/>
            <person name="Andreopoulos W.B."/>
            <person name="Clum A."/>
            <person name="Lindquist E."/>
            <person name="Daum C."/>
            <person name="Ramamoorthy G.K."/>
            <person name="Gryganskyi A."/>
            <person name="Culley D."/>
            <person name="Magnuson J.K."/>
            <person name="James T.Y."/>
            <person name="O'Malley M.A."/>
            <person name="Stajich J.E."/>
            <person name="Spatafora J.W."/>
            <person name="Visel A."/>
            <person name="Grigoriev I.V."/>
        </authorList>
    </citation>
    <scope>NUCLEOTIDE SEQUENCE [LARGE SCALE GENOMIC DNA]</scope>
    <source>
        <strain evidence="6 7">JEL800</strain>
    </source>
</reference>
<evidence type="ECO:0000256" key="4">
    <source>
        <dbReference type="SAM" id="MobiDB-lite"/>
    </source>
</evidence>
<dbReference type="AlphaFoldDB" id="A0A1Y2CAT8"/>
<evidence type="ECO:0000256" key="2">
    <source>
        <dbReference type="ARBA" id="ARBA00022729"/>
    </source>
</evidence>
<evidence type="ECO:0000256" key="5">
    <source>
        <dbReference type="SAM" id="Phobius"/>
    </source>
</evidence>
<feature type="transmembrane region" description="Helical" evidence="5">
    <location>
        <begin position="299"/>
        <end position="318"/>
    </location>
</feature>
<dbReference type="SUPFAM" id="SSF52058">
    <property type="entry name" value="L domain-like"/>
    <property type="match status" value="1"/>
</dbReference>
<dbReference type="Proteomes" id="UP000193642">
    <property type="component" value="Unassembled WGS sequence"/>
</dbReference>
<comment type="caution">
    <text evidence="6">The sequence shown here is derived from an EMBL/GenBank/DDBJ whole genome shotgun (WGS) entry which is preliminary data.</text>
</comment>
<feature type="transmembrane region" description="Helical" evidence="5">
    <location>
        <begin position="416"/>
        <end position="437"/>
    </location>
</feature>
<feature type="transmembrane region" description="Helical" evidence="5">
    <location>
        <begin position="226"/>
        <end position="246"/>
    </location>
</feature>
<proteinExistence type="predicted"/>
<keyword evidence="7" id="KW-1185">Reference proteome</keyword>
<sequence>MNKARVDRTDCDILHSIFDWIPPNYDCCYTTNDVICSTDSSRRALYLKVQGLNYTGDPVPVKLFQLTELRSLLINVNNPGIIPPQIQNLKELQYLQILSLSRSGLVGSLPTEIGKLTNLNYMSIVGHNLTGSIPTELGQLSQLSQIDLSRNSLSGNLSQLNLLLLGGNQLTGQIPNSIFQMPQLISLDVSCNNVTFNPSIVPQRITILCQANNLQLKHGVYVAESYSLLGLSSLLLTIFLGFVLFIEGPKPTQTTLQYIRRISTSFNITLALMIICVFALTAIELSIEPNHVYDSNTVQSFLMYLFTALNILEAVFPVNYWVIKGYEMYVCPVIIFAQVWVGRSGLVVLFTILPIIAGSCTVLFDVKNTRRDKTDSVDSRFLLICIYGAISSIGCQTTAVLIFISSGKMSDVSNYYKGRLIIVFGILLAVTTVLLAMKLHLYGHARWEQHEKNKLHSKAREVAQSGHFGGSAAASGTSGVKSAESVQSGIPKSKG</sequence>
<feature type="region of interest" description="Disordered" evidence="4">
    <location>
        <begin position="468"/>
        <end position="495"/>
    </location>
</feature>
<evidence type="ECO:0000313" key="6">
    <source>
        <dbReference type="EMBL" id="ORY44152.1"/>
    </source>
</evidence>
<organism evidence="6 7">
    <name type="scientific">Rhizoclosmatium globosum</name>
    <dbReference type="NCBI Taxonomy" id="329046"/>
    <lineage>
        <taxon>Eukaryota</taxon>
        <taxon>Fungi</taxon>
        <taxon>Fungi incertae sedis</taxon>
        <taxon>Chytridiomycota</taxon>
        <taxon>Chytridiomycota incertae sedis</taxon>
        <taxon>Chytridiomycetes</taxon>
        <taxon>Chytridiales</taxon>
        <taxon>Chytriomycetaceae</taxon>
        <taxon>Rhizoclosmatium</taxon>
    </lineage>
</organism>
<feature type="compositionally biased region" description="Polar residues" evidence="4">
    <location>
        <begin position="484"/>
        <end position="495"/>
    </location>
</feature>
<dbReference type="OrthoDB" id="676979at2759"/>
<keyword evidence="1" id="KW-0433">Leucine-rich repeat</keyword>
<keyword evidence="3" id="KW-0677">Repeat</keyword>
<name>A0A1Y2CAT8_9FUNG</name>
<feature type="transmembrane region" description="Helical" evidence="5">
    <location>
        <begin position="347"/>
        <end position="366"/>
    </location>
</feature>
<accession>A0A1Y2CAT8</accession>
<feature type="compositionally biased region" description="Low complexity" evidence="4">
    <location>
        <begin position="468"/>
        <end position="483"/>
    </location>
</feature>
<dbReference type="InterPro" id="IPR032675">
    <property type="entry name" value="LRR_dom_sf"/>
</dbReference>
<keyword evidence="2" id="KW-0732">Signal</keyword>
<dbReference type="Gene3D" id="3.80.10.10">
    <property type="entry name" value="Ribonuclease Inhibitor"/>
    <property type="match status" value="2"/>
</dbReference>
<gene>
    <name evidence="6" type="ORF">BCR33DRAFT_717233</name>
</gene>
<dbReference type="PANTHER" id="PTHR47988">
    <property type="entry name" value="SOMATIC EMBRYOGENESIS RECEPTOR KINASE 1"/>
    <property type="match status" value="1"/>
</dbReference>
<protein>
    <submittedName>
        <fullName evidence="6">L domain-like protein</fullName>
    </submittedName>
</protein>
<dbReference type="FunFam" id="3.80.10.10:FF:000041">
    <property type="entry name" value="LRR receptor-like serine/threonine-protein kinase ERECTA"/>
    <property type="match status" value="1"/>
</dbReference>
<feature type="transmembrane region" description="Helical" evidence="5">
    <location>
        <begin position="381"/>
        <end position="404"/>
    </location>
</feature>
<evidence type="ECO:0000256" key="1">
    <source>
        <dbReference type="ARBA" id="ARBA00022614"/>
    </source>
</evidence>
<evidence type="ECO:0000313" key="7">
    <source>
        <dbReference type="Proteomes" id="UP000193642"/>
    </source>
</evidence>
<keyword evidence="5" id="KW-1133">Transmembrane helix</keyword>
<feature type="transmembrane region" description="Helical" evidence="5">
    <location>
        <begin position="266"/>
        <end position="287"/>
    </location>
</feature>
<keyword evidence="5" id="KW-0472">Membrane</keyword>
<dbReference type="EMBL" id="MCGO01000023">
    <property type="protein sequence ID" value="ORY44152.1"/>
    <property type="molecule type" value="Genomic_DNA"/>
</dbReference>
<evidence type="ECO:0000256" key="3">
    <source>
        <dbReference type="ARBA" id="ARBA00022737"/>
    </source>
</evidence>
<dbReference type="STRING" id="329046.A0A1Y2CAT8"/>
<keyword evidence="5" id="KW-0812">Transmembrane</keyword>